<dbReference type="EC" id="2.5.1.78" evidence="3 8"/>
<feature type="region of interest" description="Disordered" evidence="9">
    <location>
        <begin position="161"/>
        <end position="180"/>
    </location>
</feature>
<dbReference type="OrthoDB" id="9809709at2"/>
<reference evidence="10" key="1">
    <citation type="journal article" date="2019" name="Microbiol. Resour. Announc.">
        <title>Complete Genome Sequence of Rubrobacter xylanophilus Strain AA3-22, Isolated from Arima Onsen in Japan.</title>
        <authorList>
            <person name="Tomariguchi N."/>
            <person name="Miyazaki K."/>
        </authorList>
    </citation>
    <scope>NUCLEOTIDE SEQUENCE [LARGE SCALE GENOMIC DNA]</scope>
    <source>
        <strain evidence="10">AA3-22</strain>
    </source>
</reference>
<evidence type="ECO:0000256" key="9">
    <source>
        <dbReference type="SAM" id="MobiDB-lite"/>
    </source>
</evidence>
<dbReference type="GO" id="GO:0000906">
    <property type="term" value="F:6,7-dimethyl-8-ribityllumazine synthase activity"/>
    <property type="evidence" value="ECO:0007669"/>
    <property type="project" value="UniProtKB-UniRule"/>
</dbReference>
<dbReference type="UniPathway" id="UPA00275">
    <property type="reaction ID" value="UER00404"/>
</dbReference>
<feature type="binding site" evidence="8">
    <location>
        <begin position="91"/>
        <end position="92"/>
    </location>
    <ligand>
        <name>(2S)-2-hydroxy-3-oxobutyl phosphate</name>
        <dbReference type="ChEBI" id="CHEBI:58830"/>
    </ligand>
</feature>
<dbReference type="HAMAP" id="MF_00178">
    <property type="entry name" value="Lumazine_synth"/>
    <property type="match status" value="1"/>
</dbReference>
<evidence type="ECO:0000256" key="8">
    <source>
        <dbReference type="HAMAP-Rule" id="MF_00178"/>
    </source>
</evidence>
<feature type="active site" description="Proton donor" evidence="8">
    <location>
        <position position="94"/>
    </location>
</feature>
<evidence type="ECO:0000256" key="4">
    <source>
        <dbReference type="ARBA" id="ARBA00022619"/>
    </source>
</evidence>
<dbReference type="PANTHER" id="PTHR21058:SF0">
    <property type="entry name" value="6,7-DIMETHYL-8-RIBITYLLUMAZINE SYNTHASE"/>
    <property type="match status" value="1"/>
</dbReference>
<dbReference type="PANTHER" id="PTHR21058">
    <property type="entry name" value="6,7-DIMETHYL-8-RIBITYLLUMAZINE SYNTHASE DMRL SYNTHASE LUMAZINE SYNTHASE"/>
    <property type="match status" value="1"/>
</dbReference>
<comment type="pathway">
    <text evidence="1 8">Cofactor biosynthesis; riboflavin biosynthesis; riboflavin from 2-hydroxy-3-oxobutyl phosphate and 5-amino-6-(D-ribitylamino)uracil: step 1/2.</text>
</comment>
<organism evidence="10 11">
    <name type="scientific">Rubrobacter xylanophilus</name>
    <dbReference type="NCBI Taxonomy" id="49319"/>
    <lineage>
        <taxon>Bacteria</taxon>
        <taxon>Bacillati</taxon>
        <taxon>Actinomycetota</taxon>
        <taxon>Rubrobacteria</taxon>
        <taxon>Rubrobacterales</taxon>
        <taxon>Rubrobacteraceae</taxon>
        <taxon>Rubrobacter</taxon>
    </lineage>
</organism>
<dbReference type="GO" id="GO:0009231">
    <property type="term" value="P:riboflavin biosynthetic process"/>
    <property type="evidence" value="ECO:0007669"/>
    <property type="project" value="UniProtKB-UniRule"/>
</dbReference>
<comment type="similarity">
    <text evidence="2 8">Belongs to the DMRL synthase family.</text>
</comment>
<feature type="binding site" evidence="8">
    <location>
        <begin position="86"/>
        <end position="88"/>
    </location>
    <ligand>
        <name>5-amino-6-(D-ribitylamino)uracil</name>
        <dbReference type="ChEBI" id="CHEBI:15934"/>
    </ligand>
</feature>
<dbReference type="InterPro" id="IPR002180">
    <property type="entry name" value="LS/RS"/>
</dbReference>
<dbReference type="GO" id="GO:0009349">
    <property type="term" value="C:riboflavin synthase complex"/>
    <property type="evidence" value="ECO:0007669"/>
    <property type="project" value="UniProtKB-UniRule"/>
</dbReference>
<protein>
    <recommendedName>
        <fullName evidence="7 8">6,7-dimethyl-8-ribityllumazine synthase</fullName>
        <shortName evidence="8">DMRL synthase</shortName>
        <shortName evidence="8">LS</shortName>
        <shortName evidence="8">Lumazine synthase</shortName>
        <ecNumber evidence="3 8">2.5.1.78</ecNumber>
    </recommendedName>
</protein>
<evidence type="ECO:0000256" key="3">
    <source>
        <dbReference type="ARBA" id="ARBA00012664"/>
    </source>
</evidence>
<dbReference type="InterPro" id="IPR034964">
    <property type="entry name" value="LS"/>
</dbReference>
<evidence type="ECO:0000313" key="10">
    <source>
        <dbReference type="EMBL" id="BBL78826.1"/>
    </source>
</evidence>
<evidence type="ECO:0000256" key="6">
    <source>
        <dbReference type="ARBA" id="ARBA00048785"/>
    </source>
</evidence>
<feature type="compositionally biased region" description="Basic and acidic residues" evidence="9">
    <location>
        <begin position="164"/>
        <end position="173"/>
    </location>
</feature>
<dbReference type="NCBIfam" id="NF000812">
    <property type="entry name" value="PRK00061.1-4"/>
    <property type="match status" value="1"/>
</dbReference>
<feature type="binding site" evidence="8">
    <location>
        <position position="28"/>
    </location>
    <ligand>
        <name>5-amino-6-(D-ribitylamino)uracil</name>
        <dbReference type="ChEBI" id="CHEBI:15934"/>
    </ligand>
</feature>
<keyword evidence="5 8" id="KW-0808">Transferase</keyword>
<feature type="binding site" evidence="8">
    <location>
        <position position="133"/>
    </location>
    <ligand>
        <name>(2S)-2-hydroxy-3-oxobutyl phosphate</name>
        <dbReference type="ChEBI" id="CHEBI:58830"/>
    </ligand>
</feature>
<dbReference type="RefSeq" id="WP_143526924.1">
    <property type="nucleotide sequence ID" value="NZ_AP019791.1"/>
</dbReference>
<evidence type="ECO:0000256" key="2">
    <source>
        <dbReference type="ARBA" id="ARBA00007424"/>
    </source>
</evidence>
<dbReference type="EMBL" id="AP019791">
    <property type="protein sequence ID" value="BBL78826.1"/>
    <property type="molecule type" value="Genomic_DNA"/>
</dbReference>
<dbReference type="AlphaFoldDB" id="A0A510HFV1"/>
<evidence type="ECO:0000256" key="5">
    <source>
        <dbReference type="ARBA" id="ARBA00022679"/>
    </source>
</evidence>
<keyword evidence="4 8" id="KW-0686">Riboflavin biosynthesis</keyword>
<dbReference type="CDD" id="cd09209">
    <property type="entry name" value="Lumazine_synthase-I"/>
    <property type="match status" value="1"/>
</dbReference>
<dbReference type="NCBIfam" id="TIGR00114">
    <property type="entry name" value="lumazine-synth"/>
    <property type="match status" value="1"/>
</dbReference>
<evidence type="ECO:0000256" key="7">
    <source>
        <dbReference type="ARBA" id="ARBA00072606"/>
    </source>
</evidence>
<keyword evidence="11" id="KW-1185">Reference proteome</keyword>
<evidence type="ECO:0000256" key="1">
    <source>
        <dbReference type="ARBA" id="ARBA00004917"/>
    </source>
</evidence>
<dbReference type="Gene3D" id="3.40.50.960">
    <property type="entry name" value="Lumazine/riboflavin synthase"/>
    <property type="match status" value="1"/>
</dbReference>
<accession>A0A510HFV1</accession>
<feature type="binding site" evidence="8">
    <location>
        <position position="119"/>
    </location>
    <ligand>
        <name>5-amino-6-(D-ribitylamino)uracil</name>
        <dbReference type="ChEBI" id="CHEBI:15934"/>
    </ligand>
</feature>
<dbReference type="GO" id="GO:0005829">
    <property type="term" value="C:cytosol"/>
    <property type="evidence" value="ECO:0007669"/>
    <property type="project" value="TreeGrafter"/>
</dbReference>
<dbReference type="Pfam" id="PF00885">
    <property type="entry name" value="DMRL_synthase"/>
    <property type="match status" value="1"/>
</dbReference>
<comment type="function">
    <text evidence="8">Catalyzes the formation of 6,7-dimethyl-8-ribityllumazine by condensation of 5-amino-6-(D-ribitylamino)uracil with 3,4-dihydroxy-2-butanone 4-phosphate. This is the penultimate step in the biosynthesis of riboflavin.</text>
</comment>
<name>A0A510HFV1_9ACTN</name>
<dbReference type="FunFam" id="3.40.50.960:FF:000001">
    <property type="entry name" value="6,7-dimethyl-8-ribityllumazine synthase"/>
    <property type="match status" value="1"/>
</dbReference>
<comment type="catalytic activity">
    <reaction evidence="6 8">
        <text>(2S)-2-hydroxy-3-oxobutyl phosphate + 5-amino-6-(D-ribitylamino)uracil = 6,7-dimethyl-8-(1-D-ribityl)lumazine + phosphate + 2 H2O + H(+)</text>
        <dbReference type="Rhea" id="RHEA:26152"/>
        <dbReference type="ChEBI" id="CHEBI:15377"/>
        <dbReference type="ChEBI" id="CHEBI:15378"/>
        <dbReference type="ChEBI" id="CHEBI:15934"/>
        <dbReference type="ChEBI" id="CHEBI:43474"/>
        <dbReference type="ChEBI" id="CHEBI:58201"/>
        <dbReference type="ChEBI" id="CHEBI:58830"/>
        <dbReference type="EC" id="2.5.1.78"/>
    </reaction>
</comment>
<proteinExistence type="inferred from homology"/>
<sequence length="180" mass="18811">MERSGRVRHIEGHLSAAGRSFGIVASRFNDFVVRRLLEGALEAIERHGGDLESVEVAWVPGSYEIPLAAKKMALSGRYDAVICLGAVIRGATAHFDYVAGGAASGISAAALESGVPVIFGVITTDTIEQAVERAGTKLGNKGFEAAVSAMEMADLMPRLAGGAEDLRPRRPEPAGRPSGP</sequence>
<feature type="binding site" evidence="8">
    <location>
        <begin position="62"/>
        <end position="64"/>
    </location>
    <ligand>
        <name>5-amino-6-(D-ribitylamino)uracil</name>
        <dbReference type="ChEBI" id="CHEBI:15934"/>
    </ligand>
</feature>
<dbReference type="SUPFAM" id="SSF52121">
    <property type="entry name" value="Lumazine synthase"/>
    <property type="match status" value="1"/>
</dbReference>
<dbReference type="InterPro" id="IPR036467">
    <property type="entry name" value="LS/RS_sf"/>
</dbReference>
<evidence type="ECO:0000313" key="11">
    <source>
        <dbReference type="Proteomes" id="UP000318065"/>
    </source>
</evidence>
<dbReference type="Proteomes" id="UP000318065">
    <property type="component" value="Chromosome"/>
</dbReference>
<gene>
    <name evidence="8 10" type="primary">ribH</name>
    <name evidence="10" type="ORF">RxyAA322_06800</name>
</gene>